<dbReference type="Gene3D" id="1.25.40.20">
    <property type="entry name" value="Ankyrin repeat-containing domain"/>
    <property type="match status" value="3"/>
</dbReference>
<dbReference type="SMART" id="SM00248">
    <property type="entry name" value="ANK"/>
    <property type="match status" value="5"/>
</dbReference>
<feature type="compositionally biased region" description="Low complexity" evidence="4">
    <location>
        <begin position="653"/>
        <end position="667"/>
    </location>
</feature>
<evidence type="ECO:0000313" key="5">
    <source>
        <dbReference type="EMBL" id="CAB0040384.1"/>
    </source>
</evidence>
<organism evidence="5 6">
    <name type="scientific">Trichogramma brassicae</name>
    <dbReference type="NCBI Taxonomy" id="86971"/>
    <lineage>
        <taxon>Eukaryota</taxon>
        <taxon>Metazoa</taxon>
        <taxon>Ecdysozoa</taxon>
        <taxon>Arthropoda</taxon>
        <taxon>Hexapoda</taxon>
        <taxon>Insecta</taxon>
        <taxon>Pterygota</taxon>
        <taxon>Neoptera</taxon>
        <taxon>Endopterygota</taxon>
        <taxon>Hymenoptera</taxon>
        <taxon>Apocrita</taxon>
        <taxon>Proctotrupomorpha</taxon>
        <taxon>Chalcidoidea</taxon>
        <taxon>Trichogrammatidae</taxon>
        <taxon>Trichogramma</taxon>
    </lineage>
</organism>
<keyword evidence="6" id="KW-1185">Reference proteome</keyword>
<dbReference type="InterPro" id="IPR036770">
    <property type="entry name" value="Ankyrin_rpt-contain_sf"/>
</dbReference>
<name>A0A6H5IU08_9HYME</name>
<dbReference type="PROSITE" id="PS50297">
    <property type="entry name" value="ANK_REP_REGION"/>
    <property type="match status" value="1"/>
</dbReference>
<evidence type="ECO:0000256" key="3">
    <source>
        <dbReference type="PROSITE-ProRule" id="PRU00023"/>
    </source>
</evidence>
<evidence type="ECO:0000256" key="2">
    <source>
        <dbReference type="ARBA" id="ARBA00023043"/>
    </source>
</evidence>
<dbReference type="OrthoDB" id="539213at2759"/>
<evidence type="ECO:0000256" key="4">
    <source>
        <dbReference type="SAM" id="MobiDB-lite"/>
    </source>
</evidence>
<keyword evidence="1" id="KW-0677">Repeat</keyword>
<proteinExistence type="predicted"/>
<feature type="region of interest" description="Disordered" evidence="4">
    <location>
        <begin position="204"/>
        <end position="236"/>
    </location>
</feature>
<dbReference type="Proteomes" id="UP000479190">
    <property type="component" value="Unassembled WGS sequence"/>
</dbReference>
<dbReference type="PANTHER" id="PTHR24198:SF165">
    <property type="entry name" value="ANKYRIN REPEAT-CONTAINING PROTEIN-RELATED"/>
    <property type="match status" value="1"/>
</dbReference>
<evidence type="ECO:0000313" key="6">
    <source>
        <dbReference type="Proteomes" id="UP000479190"/>
    </source>
</evidence>
<dbReference type="AlphaFoldDB" id="A0A6H5IU08"/>
<dbReference type="InterPro" id="IPR002110">
    <property type="entry name" value="Ankyrin_rpt"/>
</dbReference>
<keyword evidence="2 3" id="KW-0040">ANK repeat</keyword>
<sequence length="691" mass="77190">MSPVRHSQTSTNPDSVALAVTTRTRAHKYFTITTCRTRAAGERKREIIETGLGSANHWQCVGVDMPNSGARPTCRSRLEKGTATLAERCRGTKIGLSLVELPMVIMINSVIDSVRETCVIRTSPRSKQDLLEKMNSSTYGLLNLFLYRIYNSALAHYWAIRSKRSDANYSVNFIPWPRNGRANFRICRRSFVPTKSIGCSCRTCSAKSTTTPERSSISRSQPATRTSPTRAKTADHSCSASQRCIGLMRSSRTANRRRIVPKLFEIYHRFDANYVDASSGLTHFHVACRYSNVNAVYKFLNLGQDPNRLVKQPGDSPLHLALIDIDGSPIDALLKRRDPNLANAAGSTPLHVICSSPHRINHISAKVFFNFCDMLSQPVLVDARDKLGETPLHKVRHDFHETIKLLLRRGADPNLANTEGETFLHILCKMQKENDHADDLAEKFLSIVRELDRPVQIDVQDKLGRTPLQWAVANLKSHAVDVLLDQGADLSNFVFPTEDYFAASYTLVECTLHVVVFLTMSIVDSLERKGYQMDQTAALTIMKTFAKHGLIDEPKLDVGECLRRDEEEFARGSPSGSWSRRTCRSTTFFSCRWREPSRCSRSRTTTSSRARSPVCAGPSRIGPTSPTCATWRPEVSFVDGRSNCSRRRVPGCRSSAASRPSASSRSSVCGTSAWRPRARTRVGSLPYGRIK</sequence>
<feature type="repeat" description="ANK" evidence="3">
    <location>
        <begin position="463"/>
        <end position="491"/>
    </location>
</feature>
<feature type="region of interest" description="Disordered" evidence="4">
    <location>
        <begin position="644"/>
        <end position="672"/>
    </location>
</feature>
<dbReference type="PANTHER" id="PTHR24198">
    <property type="entry name" value="ANKYRIN REPEAT AND PROTEIN KINASE DOMAIN-CONTAINING PROTEIN"/>
    <property type="match status" value="1"/>
</dbReference>
<evidence type="ECO:0000256" key="1">
    <source>
        <dbReference type="ARBA" id="ARBA00022737"/>
    </source>
</evidence>
<dbReference type="EMBL" id="CADCXV010001017">
    <property type="protein sequence ID" value="CAB0040384.1"/>
    <property type="molecule type" value="Genomic_DNA"/>
</dbReference>
<dbReference type="SUPFAM" id="SSF48403">
    <property type="entry name" value="Ankyrin repeat"/>
    <property type="match status" value="1"/>
</dbReference>
<reference evidence="5 6" key="1">
    <citation type="submission" date="2020-02" db="EMBL/GenBank/DDBJ databases">
        <authorList>
            <person name="Ferguson B K."/>
        </authorList>
    </citation>
    <scope>NUCLEOTIDE SEQUENCE [LARGE SCALE GENOMIC DNA]</scope>
</reference>
<dbReference type="PROSITE" id="PS50088">
    <property type="entry name" value="ANK_REPEAT"/>
    <property type="match status" value="1"/>
</dbReference>
<accession>A0A6H5IU08</accession>
<gene>
    <name evidence="5" type="ORF">TBRA_LOCUS12100</name>
</gene>
<dbReference type="Pfam" id="PF12796">
    <property type="entry name" value="Ank_2"/>
    <property type="match status" value="1"/>
</dbReference>
<protein>
    <submittedName>
        <fullName evidence="5">Uncharacterized protein</fullName>
    </submittedName>
</protein>